<dbReference type="Pfam" id="PF23609">
    <property type="entry name" value="Beta-prop_EIPR1"/>
    <property type="match status" value="1"/>
</dbReference>
<accession>A0A642V344</accession>
<gene>
    <name evidence="9" type="ORF">TRICI_004163</name>
</gene>
<dbReference type="PRINTS" id="PR00320">
    <property type="entry name" value="GPROTEINBRPT"/>
</dbReference>
<dbReference type="AlphaFoldDB" id="A0A642V344"/>
<dbReference type="GO" id="GO:0005634">
    <property type="term" value="C:nucleus"/>
    <property type="evidence" value="ECO:0007669"/>
    <property type="project" value="UniProtKB-SubCell"/>
</dbReference>
<proteinExistence type="predicted"/>
<evidence type="ECO:0000256" key="3">
    <source>
        <dbReference type="ARBA" id="ARBA00022737"/>
    </source>
</evidence>
<dbReference type="Pfam" id="PF00400">
    <property type="entry name" value="WD40"/>
    <property type="match status" value="1"/>
</dbReference>
<feature type="domain" description="Histone-binding protein RBBP4-like N-terminal" evidence="7">
    <location>
        <begin position="39"/>
        <end position="108"/>
    </location>
</feature>
<dbReference type="PROSITE" id="PS50294">
    <property type="entry name" value="WD_REPEATS_REGION"/>
    <property type="match status" value="2"/>
</dbReference>
<dbReference type="InterPro" id="IPR019775">
    <property type="entry name" value="WD40_repeat_CS"/>
</dbReference>
<feature type="repeat" description="WD" evidence="6">
    <location>
        <begin position="333"/>
        <end position="366"/>
    </location>
</feature>
<dbReference type="PROSITE" id="PS50082">
    <property type="entry name" value="WD_REPEATS_2"/>
    <property type="match status" value="4"/>
</dbReference>
<evidence type="ECO:0000256" key="4">
    <source>
        <dbReference type="ARBA" id="ARBA00022853"/>
    </source>
</evidence>
<keyword evidence="4" id="KW-0156">Chromatin regulator</keyword>
<comment type="caution">
    <text evidence="9">The sequence shown here is derived from an EMBL/GenBank/DDBJ whole genome shotgun (WGS) entry which is preliminary data.</text>
</comment>
<comment type="subcellular location">
    <subcellularLocation>
        <location evidence="1">Nucleus</location>
    </subcellularLocation>
</comment>
<dbReference type="Pfam" id="PF12265">
    <property type="entry name" value="CAF1C_H4-bd"/>
    <property type="match status" value="1"/>
</dbReference>
<dbReference type="InterPro" id="IPR022052">
    <property type="entry name" value="Histone-bd_RBBP4-like_N"/>
</dbReference>
<evidence type="ECO:0000256" key="2">
    <source>
        <dbReference type="ARBA" id="ARBA00022574"/>
    </source>
</evidence>
<protein>
    <submittedName>
        <fullName evidence="9">Uncharacterized protein</fullName>
    </submittedName>
</protein>
<dbReference type="EMBL" id="SWFS01000317">
    <property type="protein sequence ID" value="KAA8910365.1"/>
    <property type="molecule type" value="Genomic_DNA"/>
</dbReference>
<feature type="domain" description="EIPR1-like beta-propeller" evidence="8">
    <location>
        <begin position="247"/>
        <end position="365"/>
    </location>
</feature>
<evidence type="ECO:0000259" key="8">
    <source>
        <dbReference type="Pfam" id="PF23609"/>
    </source>
</evidence>
<dbReference type="VEuPathDB" id="FungiDB:TRICI_004163"/>
<feature type="repeat" description="WD" evidence="6">
    <location>
        <begin position="195"/>
        <end position="229"/>
    </location>
</feature>
<keyword evidence="10" id="KW-1185">Reference proteome</keyword>
<evidence type="ECO:0000313" key="10">
    <source>
        <dbReference type="Proteomes" id="UP000761534"/>
    </source>
</evidence>
<reference evidence="9" key="1">
    <citation type="journal article" date="2019" name="G3 (Bethesda)">
        <title>Genome Assemblies of Two Rare Opportunistic Yeast Pathogens: Diutina rugosa (syn. Candida rugosa) and Trichomonascus ciferrii (syn. Candida ciferrii).</title>
        <authorList>
            <person name="Mixao V."/>
            <person name="Saus E."/>
            <person name="Hansen A.P."/>
            <person name="Lass-Florl C."/>
            <person name="Gabaldon T."/>
        </authorList>
    </citation>
    <scope>NUCLEOTIDE SEQUENCE</scope>
    <source>
        <strain evidence="9">CBS 4856</strain>
    </source>
</reference>
<dbReference type="Gene3D" id="2.130.10.10">
    <property type="entry name" value="YVTN repeat-like/Quinoprotein amine dehydrogenase"/>
    <property type="match status" value="1"/>
</dbReference>
<keyword evidence="5" id="KW-0539">Nucleus</keyword>
<dbReference type="OrthoDB" id="427795at2759"/>
<dbReference type="InterPro" id="IPR036322">
    <property type="entry name" value="WD40_repeat_dom_sf"/>
</dbReference>
<dbReference type="SUPFAM" id="SSF50978">
    <property type="entry name" value="WD40 repeat-like"/>
    <property type="match status" value="1"/>
</dbReference>
<dbReference type="GO" id="GO:0006325">
    <property type="term" value="P:chromatin organization"/>
    <property type="evidence" value="ECO:0007669"/>
    <property type="project" value="UniProtKB-KW"/>
</dbReference>
<name>A0A642V344_9ASCO</name>
<evidence type="ECO:0000256" key="6">
    <source>
        <dbReference type="PROSITE-ProRule" id="PRU00221"/>
    </source>
</evidence>
<organism evidence="9 10">
    <name type="scientific">Trichomonascus ciferrii</name>
    <dbReference type="NCBI Taxonomy" id="44093"/>
    <lineage>
        <taxon>Eukaryota</taxon>
        <taxon>Fungi</taxon>
        <taxon>Dikarya</taxon>
        <taxon>Ascomycota</taxon>
        <taxon>Saccharomycotina</taxon>
        <taxon>Dipodascomycetes</taxon>
        <taxon>Dipodascales</taxon>
        <taxon>Trichomonascaceae</taxon>
        <taxon>Trichomonascus</taxon>
        <taxon>Trichomonascus ciferrii complex</taxon>
    </lineage>
</organism>
<dbReference type="InterPro" id="IPR020472">
    <property type="entry name" value="WD40_PAC1"/>
</dbReference>
<dbReference type="SMART" id="SM00320">
    <property type="entry name" value="WD40"/>
    <property type="match status" value="6"/>
</dbReference>
<dbReference type="InterPro" id="IPR015943">
    <property type="entry name" value="WD40/YVTN_repeat-like_dom_sf"/>
</dbReference>
<evidence type="ECO:0000256" key="1">
    <source>
        <dbReference type="ARBA" id="ARBA00004123"/>
    </source>
</evidence>
<feature type="repeat" description="WD" evidence="6">
    <location>
        <begin position="289"/>
        <end position="324"/>
    </location>
</feature>
<dbReference type="PANTHER" id="PTHR22850">
    <property type="entry name" value="WD40 REPEAT FAMILY"/>
    <property type="match status" value="1"/>
</dbReference>
<keyword evidence="3" id="KW-0677">Repeat</keyword>
<evidence type="ECO:0000313" key="9">
    <source>
        <dbReference type="EMBL" id="KAA8910365.1"/>
    </source>
</evidence>
<keyword evidence="2 6" id="KW-0853">WD repeat</keyword>
<feature type="repeat" description="WD" evidence="6">
    <location>
        <begin position="380"/>
        <end position="414"/>
    </location>
</feature>
<dbReference type="InterPro" id="IPR001680">
    <property type="entry name" value="WD40_rpt"/>
</dbReference>
<dbReference type="PROSITE" id="PS00678">
    <property type="entry name" value="WD_REPEATS_1"/>
    <property type="match status" value="2"/>
</dbReference>
<dbReference type="InterPro" id="IPR050459">
    <property type="entry name" value="WD_repeat_RBAP46/RBAP48/MSI1"/>
</dbReference>
<evidence type="ECO:0000256" key="5">
    <source>
        <dbReference type="ARBA" id="ARBA00023242"/>
    </source>
</evidence>
<evidence type="ECO:0000259" key="7">
    <source>
        <dbReference type="Pfam" id="PF12265"/>
    </source>
</evidence>
<dbReference type="InterPro" id="IPR059104">
    <property type="entry name" value="Beta-prop_EIPR1-like"/>
</dbReference>
<sequence length="420" mass="46763">MTMDEQPPPPVDVPELSAEELQAITSNFVGFSSNGILGYKNWKKNAAYLYDFFLSASIPWPSLTVQWLPDVETSTDQKENTSTWVKRLLLGTHTTGNGDEFLRIAQVTHTWSTETPNTKDYYADIEEVAKYQNTGTNVSITHKINHSAGEVNRARYMPQNPDLFATLASNGRCYIFDRTKHPSDPTQNFKPDIVLDFHQEQGFGLSWNTKRAGHLLTAAEDANIALWDVVESFKPDDRVIRPSRVFTSHSAVVNEAKWHPHDENLFGSVSDDGQIQLHDTRSQDDHTSMISDSQSAICLQFNPVNSNLLATGGEDAMVSLWDVRKPGEKVHTLAEHTGPIVELEWSPYHSTILATASEDHTVNIWDASQIGSQKELLFKHGGHTASVNAVAWDPSSPWTLASAADDNSLHVWRVADTLVG</sequence>
<dbReference type="Proteomes" id="UP000761534">
    <property type="component" value="Unassembled WGS sequence"/>
</dbReference>